<dbReference type="EMBL" id="CP147711">
    <property type="protein sequence ID" value="WXC81133.1"/>
    <property type="molecule type" value="Genomic_DNA"/>
</dbReference>
<accession>A0A973W7E9</accession>
<dbReference type="RefSeq" id="WP_166214021.1">
    <property type="nucleotide sequence ID" value="NZ_CP088285.1"/>
</dbReference>
<name>A0A973W7E9_9BRAD</name>
<evidence type="ECO:0000313" key="2">
    <source>
        <dbReference type="EMBL" id="WXC81133.1"/>
    </source>
</evidence>
<gene>
    <name evidence="1" type="ORF">HAP48_039940</name>
    <name evidence="2" type="ORF">WDK88_05705</name>
</gene>
<keyword evidence="3" id="KW-1185">Reference proteome</keyword>
<reference evidence="2" key="3">
    <citation type="submission" date="2024-03" db="EMBL/GenBank/DDBJ databases">
        <authorList>
            <person name="Bromfield E.S.P."/>
            <person name="Cloutier S."/>
        </authorList>
    </citation>
    <scope>NUCLEOTIDE SEQUENCE</scope>
    <source>
        <strain evidence="2">5S5</strain>
    </source>
</reference>
<sequence>MDDLEQRCESCDLTRRWIGAEMLNSDYEAMALQCPECKSILRLVVPRPKRPRNGPS</sequence>
<reference evidence="2" key="2">
    <citation type="journal article" date="2021" name="Int. J. Syst. Evol. Microbiol.">
        <title>Bradyrhizobium septentrionale sp. nov. (sv. septentrionale) and Bradyrhizobium quebecense sp. nov. (sv. septentrionale) associated with legumes native to Canada possess rearranged symbiosis genes and numerous insertion sequences.</title>
        <authorList>
            <person name="Bromfield E.S.P."/>
            <person name="Cloutier S."/>
        </authorList>
    </citation>
    <scope>NUCLEOTIDE SEQUENCE</scope>
    <source>
        <strain evidence="2">5S5</strain>
    </source>
</reference>
<dbReference type="EMBL" id="JAAOLE020000001">
    <property type="protein sequence ID" value="NVI48922.1"/>
    <property type="molecule type" value="Genomic_DNA"/>
</dbReference>
<proteinExistence type="predicted"/>
<reference evidence="1" key="1">
    <citation type="submission" date="2020-06" db="EMBL/GenBank/DDBJ databases">
        <title>Whole Genome Sequence of Bradyrhizobium sp. Strain 1S1.</title>
        <authorList>
            <person name="Bromfield E.S.P."/>
            <person name="Cloutier S."/>
        </authorList>
    </citation>
    <scope>NUCLEOTIDE SEQUENCE [LARGE SCALE GENOMIC DNA]</scope>
    <source>
        <strain evidence="1">1S1</strain>
    </source>
</reference>
<dbReference type="Proteomes" id="UP001432046">
    <property type="component" value="Chromosome"/>
</dbReference>
<evidence type="ECO:0000313" key="3">
    <source>
        <dbReference type="Proteomes" id="UP001432046"/>
    </source>
</evidence>
<organism evidence="1">
    <name type="scientific">Bradyrhizobium septentrionale</name>
    <dbReference type="NCBI Taxonomy" id="1404411"/>
    <lineage>
        <taxon>Bacteria</taxon>
        <taxon>Pseudomonadati</taxon>
        <taxon>Pseudomonadota</taxon>
        <taxon>Alphaproteobacteria</taxon>
        <taxon>Hyphomicrobiales</taxon>
        <taxon>Nitrobacteraceae</taxon>
        <taxon>Bradyrhizobium</taxon>
    </lineage>
</organism>
<evidence type="ECO:0000313" key="1">
    <source>
        <dbReference type="EMBL" id="NVI48922.1"/>
    </source>
</evidence>
<dbReference type="AlphaFoldDB" id="A0A973W7E9"/>
<protein>
    <submittedName>
        <fullName evidence="1">Uncharacterized protein</fullName>
    </submittedName>
</protein>